<accession>A0ABT0TZ53</accession>
<evidence type="ECO:0000256" key="1">
    <source>
        <dbReference type="SAM" id="SignalP"/>
    </source>
</evidence>
<gene>
    <name evidence="2" type="ORF">NB063_04525</name>
</gene>
<name>A0ABT0TZ53_9BACT</name>
<evidence type="ECO:0000313" key="2">
    <source>
        <dbReference type="EMBL" id="MCM2369883.1"/>
    </source>
</evidence>
<proteinExistence type="predicted"/>
<dbReference type="Proteomes" id="UP001202961">
    <property type="component" value="Unassembled WGS sequence"/>
</dbReference>
<comment type="caution">
    <text evidence="2">The sequence shown here is derived from an EMBL/GenBank/DDBJ whole genome shotgun (WGS) entry which is preliminary data.</text>
</comment>
<evidence type="ECO:0000313" key="3">
    <source>
        <dbReference type="Proteomes" id="UP001202961"/>
    </source>
</evidence>
<feature type="chain" id="PRO_5045208274" evidence="1">
    <location>
        <begin position="27"/>
        <end position="592"/>
    </location>
</feature>
<dbReference type="EMBL" id="JAMQBK010000014">
    <property type="protein sequence ID" value="MCM2369883.1"/>
    <property type="molecule type" value="Genomic_DNA"/>
</dbReference>
<reference evidence="2 3" key="1">
    <citation type="journal article" date="2022" name="Syst. Appl. Microbiol.">
        <title>Rhodopirellula aestuarii sp. nov., a novel member of the genus Rhodopirellula isolated from brackish sediments collected in the Tagus River estuary, Portugal.</title>
        <authorList>
            <person name="Vitorino I.R."/>
            <person name="Klimek D."/>
            <person name="Calusinska M."/>
            <person name="Lobo-da-Cunha A."/>
            <person name="Vasconcelos V."/>
            <person name="Lage O.M."/>
        </authorList>
    </citation>
    <scope>NUCLEOTIDE SEQUENCE [LARGE SCALE GENOMIC DNA]</scope>
    <source>
        <strain evidence="2 3">ICT_H3.1</strain>
    </source>
</reference>
<keyword evidence="3" id="KW-1185">Reference proteome</keyword>
<feature type="signal peptide" evidence="1">
    <location>
        <begin position="1"/>
        <end position="26"/>
    </location>
</feature>
<sequence length="592" mass="63677">MIQSLGSLPFLVVALSVVGFANVATAQVSDGVPGRRGTNVFAKRGAFSFGTAQFRMPTKINLGEALNAAEPLPPSLFRPVSTLQIRVVQPQVFADESVPALVTQPETMALLEGELNPPPATMAEPLFVSGLPVTLDNPSVPFAAPDSPSTPFAGPVRRVDPLADPAQLMLSAAVQSESLSAPEVEPEVLPKPANEAETLPAQAVELGVLPAPAVEPGVLPAPAVEANVPPAWQVQPELLPEPTAGPALLPEPEVESELPPVAEDVESITLPGDAELLPGTLEATDPLFDVLVNEGFNEDVEYIVDGPLSTFSRVKEFVCRPAGVGAERVVHAPFEVDTTQPQNYISLGTDFAYDFIWPNRAEYLLASPLKGPGPEDSADYQDFLFKVELGSKSYSLATEIPIRGIDPEINRNHAGLGDVKVTLKTVFLDGRTWQITPMLRTHVNTGNAKLGLGTGHVSLEPGVLFRYRVDDANYIHAALKYWFPIGGDPIHGGEVLSDGFAWSRVLRERDSYAWISSLEAVHWQVMDGQRTTSGGVFDIDPENIFTIYAGGRLVCDTGSDLGLVEYGLQFGTAFGDARWYQNLLRANIRFSF</sequence>
<dbReference type="RefSeq" id="WP_250927554.1">
    <property type="nucleotide sequence ID" value="NZ_JAMQBK010000014.1"/>
</dbReference>
<keyword evidence="1" id="KW-0732">Signal</keyword>
<protein>
    <submittedName>
        <fullName evidence="2">Uncharacterized protein</fullName>
    </submittedName>
</protein>
<organism evidence="2 3">
    <name type="scientific">Aporhodopirellula aestuarii</name>
    <dbReference type="NCBI Taxonomy" id="2950107"/>
    <lineage>
        <taxon>Bacteria</taxon>
        <taxon>Pseudomonadati</taxon>
        <taxon>Planctomycetota</taxon>
        <taxon>Planctomycetia</taxon>
        <taxon>Pirellulales</taxon>
        <taxon>Pirellulaceae</taxon>
        <taxon>Aporhodopirellula</taxon>
    </lineage>
</organism>